<dbReference type="InterPro" id="IPR000281">
    <property type="entry name" value="HTH_RpiR"/>
</dbReference>
<dbReference type="PANTHER" id="PTHR30514:SF21">
    <property type="entry name" value="RPIR-FAMILY TRANSCRIPTIONAL REGULATOR"/>
    <property type="match status" value="1"/>
</dbReference>
<dbReference type="InterPro" id="IPR035472">
    <property type="entry name" value="RpiR-like_SIS"/>
</dbReference>
<sequence length="259" mass="29826">MNFHQRVQRNYSQLSESDKYLISFLENNFEGISQISILKLSENANVSTSTIVRCMKKLGYKGFTDFKFRIASETLHQTDEELINFKNMDKQIQTAILKNKEEVINTISYLSSTIIEDALEAIKYSKKITIFSRGFSEFIAAEMNTKLQLLDKHCESHGDPNIIRLKAEHLTKDDLVIFISLNGETEELVQAAQICNSNSVKTILLTTNKDSSLYNLADINLLGYKSSKNFYPEYEVRSRLPLQVLGRIMLDAYVIRYYE</sequence>
<dbReference type="SUPFAM" id="SSF46689">
    <property type="entry name" value="Homeodomain-like"/>
    <property type="match status" value="1"/>
</dbReference>
<evidence type="ECO:0000259" key="5">
    <source>
        <dbReference type="PROSITE" id="PS51464"/>
    </source>
</evidence>
<protein>
    <submittedName>
        <fullName evidence="6">SIS domain-containing protein</fullName>
    </submittedName>
</protein>
<evidence type="ECO:0000256" key="1">
    <source>
        <dbReference type="ARBA" id="ARBA00023015"/>
    </source>
</evidence>
<evidence type="ECO:0000259" key="4">
    <source>
        <dbReference type="PROSITE" id="PS51071"/>
    </source>
</evidence>
<keyword evidence="1" id="KW-0805">Transcription regulation</keyword>
<dbReference type="SUPFAM" id="SSF53697">
    <property type="entry name" value="SIS domain"/>
    <property type="match status" value="1"/>
</dbReference>
<proteinExistence type="predicted"/>
<dbReference type="EMBL" id="WUUK01000003">
    <property type="protein sequence ID" value="MXQ51292.1"/>
    <property type="molecule type" value="Genomic_DNA"/>
</dbReference>
<dbReference type="Proteomes" id="UP000436284">
    <property type="component" value="Unassembled WGS sequence"/>
</dbReference>
<feature type="domain" description="HTH rpiR-type" evidence="4">
    <location>
        <begin position="1"/>
        <end position="77"/>
    </location>
</feature>
<dbReference type="GO" id="GO:0003700">
    <property type="term" value="F:DNA-binding transcription factor activity"/>
    <property type="evidence" value="ECO:0007669"/>
    <property type="project" value="InterPro"/>
</dbReference>
<dbReference type="AlphaFoldDB" id="A0A6N8U0K1"/>
<feature type="domain" description="SIS" evidence="5">
    <location>
        <begin position="118"/>
        <end position="259"/>
    </location>
</feature>
<evidence type="ECO:0000256" key="2">
    <source>
        <dbReference type="ARBA" id="ARBA00023125"/>
    </source>
</evidence>
<dbReference type="RefSeq" id="WP_160655579.1">
    <property type="nucleotide sequence ID" value="NZ_JBHRWU010000001.1"/>
</dbReference>
<dbReference type="PANTHER" id="PTHR30514">
    <property type="entry name" value="GLUCOKINASE"/>
    <property type="match status" value="1"/>
</dbReference>
<dbReference type="GO" id="GO:1901135">
    <property type="term" value="P:carbohydrate derivative metabolic process"/>
    <property type="evidence" value="ECO:0007669"/>
    <property type="project" value="InterPro"/>
</dbReference>
<dbReference type="Gene3D" id="3.40.50.10490">
    <property type="entry name" value="Glucose-6-phosphate isomerase like protein, domain 1"/>
    <property type="match status" value="1"/>
</dbReference>
<dbReference type="PROSITE" id="PS51464">
    <property type="entry name" value="SIS"/>
    <property type="match status" value="1"/>
</dbReference>
<dbReference type="InterPro" id="IPR036388">
    <property type="entry name" value="WH-like_DNA-bd_sf"/>
</dbReference>
<dbReference type="GO" id="GO:0097367">
    <property type="term" value="F:carbohydrate derivative binding"/>
    <property type="evidence" value="ECO:0007669"/>
    <property type="project" value="InterPro"/>
</dbReference>
<comment type="caution">
    <text evidence="6">The sequence shown here is derived from an EMBL/GenBank/DDBJ whole genome shotgun (WGS) entry which is preliminary data.</text>
</comment>
<evidence type="ECO:0000313" key="7">
    <source>
        <dbReference type="Proteomes" id="UP000436284"/>
    </source>
</evidence>
<evidence type="ECO:0000256" key="3">
    <source>
        <dbReference type="ARBA" id="ARBA00023163"/>
    </source>
</evidence>
<dbReference type="OrthoDB" id="370421at2"/>
<keyword evidence="7" id="KW-1185">Reference proteome</keyword>
<evidence type="ECO:0000313" key="6">
    <source>
        <dbReference type="EMBL" id="MXQ51292.1"/>
    </source>
</evidence>
<gene>
    <name evidence="6" type="ORF">GQ671_08420</name>
</gene>
<dbReference type="Pfam" id="PF01418">
    <property type="entry name" value="HTH_6"/>
    <property type="match status" value="1"/>
</dbReference>
<name>A0A6N8U0K1_9STAP</name>
<reference evidence="6 7" key="1">
    <citation type="submission" date="2019-12" db="EMBL/GenBank/DDBJ databases">
        <title>Salinicoccus cyprini sp. nov., isolated from gastro-intestinal tract of mirror carp, Cyprinus carpio var. specularis, collected from Gobind Sagar Reservoir, Himachal Pradesh, India.</title>
        <authorList>
            <person name="Talwar C."/>
            <person name="Singh A.K."/>
            <person name="Lal R."/>
            <person name="Negi R.K."/>
        </authorList>
    </citation>
    <scope>NUCLEOTIDE SEQUENCE [LARGE SCALE GENOMIC DNA]</scope>
    <source>
        <strain evidence="6 7">J-82</strain>
    </source>
</reference>
<accession>A0A6N8U0K1</accession>
<dbReference type="GO" id="GO:0003677">
    <property type="term" value="F:DNA binding"/>
    <property type="evidence" value="ECO:0007669"/>
    <property type="project" value="UniProtKB-KW"/>
</dbReference>
<dbReference type="PROSITE" id="PS51071">
    <property type="entry name" value="HTH_RPIR"/>
    <property type="match status" value="1"/>
</dbReference>
<dbReference type="InterPro" id="IPR001347">
    <property type="entry name" value="SIS_dom"/>
</dbReference>
<dbReference type="Gene3D" id="1.10.10.10">
    <property type="entry name" value="Winged helix-like DNA-binding domain superfamily/Winged helix DNA-binding domain"/>
    <property type="match status" value="1"/>
</dbReference>
<dbReference type="Pfam" id="PF01380">
    <property type="entry name" value="SIS"/>
    <property type="match status" value="1"/>
</dbReference>
<dbReference type="InterPro" id="IPR046348">
    <property type="entry name" value="SIS_dom_sf"/>
</dbReference>
<keyword evidence="2" id="KW-0238">DNA-binding</keyword>
<dbReference type="CDD" id="cd05013">
    <property type="entry name" value="SIS_RpiR"/>
    <property type="match status" value="1"/>
</dbReference>
<keyword evidence="3" id="KW-0804">Transcription</keyword>
<organism evidence="6 7">
    <name type="scientific">Salinicoccus hispanicus</name>
    <dbReference type="NCBI Taxonomy" id="157225"/>
    <lineage>
        <taxon>Bacteria</taxon>
        <taxon>Bacillati</taxon>
        <taxon>Bacillota</taxon>
        <taxon>Bacilli</taxon>
        <taxon>Bacillales</taxon>
        <taxon>Staphylococcaceae</taxon>
        <taxon>Salinicoccus</taxon>
    </lineage>
</organism>
<dbReference type="InterPro" id="IPR009057">
    <property type="entry name" value="Homeodomain-like_sf"/>
</dbReference>
<dbReference type="InterPro" id="IPR047640">
    <property type="entry name" value="RpiR-like"/>
</dbReference>